<gene>
    <name evidence="2" type="ORF">GCM10017577_18580</name>
</gene>
<sequence length="350" mass="37906">MIETGSLGLTEGQLQDALGAAARAPSLHNTQPWCFRLTPDGIELHADRDRQLPVADPTGRELRIACGAALYNLRLALIGHGVRPLVTLLPDPARPDLLATVRRGGSRPPTPEQRRLLEAVPRRRTNRRPFTDAMVPTPARHALRRAALDEGAWLDLVTDPGQRFELGVLARRAHELQMADPEFVAELERWTGHGEERPDGVPAAAGGPLPRPNATWVLRDFSGGTARPDDGAEAEPLIAVLSVHADGPREEIRAGQAMERVLLTATTHGLAVSLLSQLVECVDVRESMRRLISGTRPPQVVLRIGQGWPVPGTPRRPLSDLLLPPETGLPGSTTLHVDDGPDPASTNHHT</sequence>
<dbReference type="PANTHER" id="PTHR23026">
    <property type="entry name" value="NADPH NITROREDUCTASE"/>
    <property type="match status" value="1"/>
</dbReference>
<dbReference type="Proteomes" id="UP001143463">
    <property type="component" value="Unassembled WGS sequence"/>
</dbReference>
<dbReference type="NCBIfam" id="NF047509">
    <property type="entry name" value="Rv3131_FMN_oxido"/>
    <property type="match status" value="1"/>
</dbReference>
<evidence type="ECO:0000313" key="3">
    <source>
        <dbReference type="Proteomes" id="UP001143463"/>
    </source>
</evidence>
<keyword evidence="3" id="KW-1185">Reference proteome</keyword>
<dbReference type="RefSeq" id="WP_051736837.1">
    <property type="nucleotide sequence ID" value="NZ_BAAAUZ010000057.1"/>
</dbReference>
<dbReference type="EMBL" id="BSFQ01000005">
    <property type="protein sequence ID" value="GLL10718.1"/>
    <property type="molecule type" value="Genomic_DNA"/>
</dbReference>
<dbReference type="AlphaFoldDB" id="A0A9W6KZV2"/>
<name>A0A9W6KZV2_9PSEU</name>
<proteinExistence type="predicted"/>
<comment type="caution">
    <text evidence="2">The sequence shown here is derived from an EMBL/GenBank/DDBJ whole genome shotgun (WGS) entry which is preliminary data.</text>
</comment>
<dbReference type="SUPFAM" id="SSF55469">
    <property type="entry name" value="FMN-dependent nitroreductase-like"/>
    <property type="match status" value="1"/>
</dbReference>
<feature type="region of interest" description="Disordered" evidence="1">
    <location>
        <begin position="312"/>
        <end position="350"/>
    </location>
</feature>
<protein>
    <recommendedName>
        <fullName evidence="4">Nitroreductase family protein</fullName>
    </recommendedName>
</protein>
<reference evidence="2" key="2">
    <citation type="submission" date="2023-01" db="EMBL/GenBank/DDBJ databases">
        <authorList>
            <person name="Sun Q."/>
            <person name="Evtushenko L."/>
        </authorList>
    </citation>
    <scope>NUCLEOTIDE SEQUENCE</scope>
    <source>
        <strain evidence="2">VKM Ac-1069</strain>
    </source>
</reference>
<dbReference type="PANTHER" id="PTHR23026:SF123">
    <property type="entry name" value="NAD(P)H NITROREDUCTASE RV3131-RELATED"/>
    <property type="match status" value="1"/>
</dbReference>
<dbReference type="GO" id="GO:0016491">
    <property type="term" value="F:oxidoreductase activity"/>
    <property type="evidence" value="ECO:0007669"/>
    <property type="project" value="InterPro"/>
</dbReference>
<evidence type="ECO:0000256" key="1">
    <source>
        <dbReference type="SAM" id="MobiDB-lite"/>
    </source>
</evidence>
<feature type="compositionally biased region" description="Low complexity" evidence="1">
    <location>
        <begin position="315"/>
        <end position="325"/>
    </location>
</feature>
<evidence type="ECO:0008006" key="4">
    <source>
        <dbReference type="Google" id="ProtNLM"/>
    </source>
</evidence>
<evidence type="ECO:0000313" key="2">
    <source>
        <dbReference type="EMBL" id="GLL10718.1"/>
    </source>
</evidence>
<reference evidence="2" key="1">
    <citation type="journal article" date="2014" name="Int. J. Syst. Evol. Microbiol.">
        <title>Complete genome sequence of Corynebacterium casei LMG S-19264T (=DSM 44701T), isolated from a smear-ripened cheese.</title>
        <authorList>
            <consortium name="US DOE Joint Genome Institute (JGI-PGF)"/>
            <person name="Walter F."/>
            <person name="Albersmeier A."/>
            <person name="Kalinowski J."/>
            <person name="Ruckert C."/>
        </authorList>
    </citation>
    <scope>NUCLEOTIDE SEQUENCE</scope>
    <source>
        <strain evidence="2">VKM Ac-1069</strain>
    </source>
</reference>
<dbReference type="InterPro" id="IPR000415">
    <property type="entry name" value="Nitroreductase-like"/>
</dbReference>
<dbReference type="InterPro" id="IPR050627">
    <property type="entry name" value="Nitroreductase/BluB"/>
</dbReference>
<organism evidence="2 3">
    <name type="scientific">Pseudonocardia halophobica</name>
    <dbReference type="NCBI Taxonomy" id="29401"/>
    <lineage>
        <taxon>Bacteria</taxon>
        <taxon>Bacillati</taxon>
        <taxon>Actinomycetota</taxon>
        <taxon>Actinomycetes</taxon>
        <taxon>Pseudonocardiales</taxon>
        <taxon>Pseudonocardiaceae</taxon>
        <taxon>Pseudonocardia</taxon>
    </lineage>
</organism>
<dbReference type="Gene3D" id="3.40.109.10">
    <property type="entry name" value="NADH Oxidase"/>
    <property type="match status" value="1"/>
</dbReference>
<accession>A0A9W6KZV2</accession>